<comment type="caution">
    <text evidence="2">The sequence shown here is derived from an EMBL/GenBank/DDBJ whole genome shotgun (WGS) entry which is preliminary data.</text>
</comment>
<feature type="compositionally biased region" description="Acidic residues" evidence="1">
    <location>
        <begin position="155"/>
        <end position="178"/>
    </location>
</feature>
<proteinExistence type="predicted"/>
<reference evidence="2 3" key="1">
    <citation type="submission" date="2019-04" db="EMBL/GenBank/DDBJ databases">
        <title>Mesorhizobium composti sp. nov., isolated from compost.</title>
        <authorList>
            <person name="Lin S.-Y."/>
            <person name="Hameed A."/>
            <person name="Hsieh Y.-T."/>
            <person name="Young C.-C."/>
        </authorList>
    </citation>
    <scope>NUCLEOTIDE SEQUENCE [LARGE SCALE GENOMIC DNA]</scope>
    <source>
        <strain evidence="2 3">CC-YTH430</strain>
    </source>
</reference>
<sequence length="308" mass="31840">MAILLLAGQASAAAEPQASMAVVQGLAEGDMLNLRASASPTGRVAARVPNGTALKKFGCDTFKGYDWCEVQDVANPQMRGWAPARYLLDAGPVDDAAPAMATGTTGNPQEGQLAVPPNLAARFGEAQPAPADDAEEKSAAIRKAMQDAYGTAPAAEDDDTSLLDDGIEGVEADSDAGSDEATTADVPVPTPRPGEATDAATMVARTEEPAPSATGSPAPAGGDIPCARYVGQPMTRCTISVAHKGEGAADVTVTWPDGGTRIINFRDRKPAGSDSTGEFRFTREGTLNMIRIGQSERFEITDTLSFGK</sequence>
<evidence type="ECO:0000313" key="3">
    <source>
        <dbReference type="Proteomes" id="UP000306441"/>
    </source>
</evidence>
<evidence type="ECO:0000313" key="2">
    <source>
        <dbReference type="EMBL" id="THF56152.1"/>
    </source>
</evidence>
<feature type="region of interest" description="Disordered" evidence="1">
    <location>
        <begin position="148"/>
        <end position="196"/>
    </location>
</feature>
<organism evidence="2 3">
    <name type="scientific">Ollibium composti</name>
    <dbReference type="NCBI Taxonomy" id="2675109"/>
    <lineage>
        <taxon>Bacteria</taxon>
        <taxon>Pseudomonadati</taxon>
        <taxon>Pseudomonadota</taxon>
        <taxon>Alphaproteobacteria</taxon>
        <taxon>Hyphomicrobiales</taxon>
        <taxon>Phyllobacteriaceae</taxon>
        <taxon>Ollibium</taxon>
    </lineage>
</organism>
<keyword evidence="3" id="KW-1185">Reference proteome</keyword>
<dbReference type="EMBL" id="SSNY01000009">
    <property type="protein sequence ID" value="THF56152.1"/>
    <property type="molecule type" value="Genomic_DNA"/>
</dbReference>
<accession>A0ABY2Q6S1</accession>
<gene>
    <name evidence="2" type="ORF">E6C48_15525</name>
</gene>
<evidence type="ECO:0000256" key="1">
    <source>
        <dbReference type="SAM" id="MobiDB-lite"/>
    </source>
</evidence>
<name>A0ABY2Q6S1_9HYPH</name>
<dbReference type="Proteomes" id="UP000306441">
    <property type="component" value="Unassembled WGS sequence"/>
</dbReference>
<protein>
    <submittedName>
        <fullName evidence="2">SH3 domain-containing protein</fullName>
    </submittedName>
</protein>